<keyword evidence="1" id="KW-0472">Membrane</keyword>
<feature type="transmembrane region" description="Helical" evidence="1">
    <location>
        <begin position="63"/>
        <end position="82"/>
    </location>
</feature>
<accession>A0A830FF88</accession>
<reference evidence="2" key="1">
    <citation type="journal article" date="2014" name="Int. J. Syst. Evol. Microbiol.">
        <title>Complete genome sequence of Corynebacterium casei LMG S-19264T (=DSM 44701T), isolated from a smear-ripened cheese.</title>
        <authorList>
            <consortium name="US DOE Joint Genome Institute (JGI-PGF)"/>
            <person name="Walter F."/>
            <person name="Albersmeier A."/>
            <person name="Kalinowski J."/>
            <person name="Ruckert C."/>
        </authorList>
    </citation>
    <scope>NUCLEOTIDE SEQUENCE</scope>
    <source>
        <strain evidence="2">JCM 19596</strain>
    </source>
</reference>
<name>A0A830FF88_9EURY</name>
<sequence>MTARVLTPYTLLHWAVLATGIAHELLPGTRPVSLLLFGVGLPVLAAYHVAAHVRGTDVVSSPAAAFCFLAASAAWFYLTYVAHSDLASTAPTILLVLGAFVLIVWLVPGDDDE</sequence>
<comment type="caution">
    <text evidence="2">The sequence shown here is derived from an EMBL/GenBank/DDBJ whole genome shotgun (WGS) entry which is preliminary data.</text>
</comment>
<dbReference type="Proteomes" id="UP000607197">
    <property type="component" value="Unassembled WGS sequence"/>
</dbReference>
<feature type="transmembrane region" description="Helical" evidence="1">
    <location>
        <begin position="32"/>
        <end position="51"/>
    </location>
</feature>
<dbReference type="EMBL" id="BMPG01000001">
    <property type="protein sequence ID" value="GGL49303.1"/>
    <property type="molecule type" value="Genomic_DNA"/>
</dbReference>
<evidence type="ECO:0000256" key="1">
    <source>
        <dbReference type="SAM" id="Phobius"/>
    </source>
</evidence>
<evidence type="ECO:0000313" key="3">
    <source>
        <dbReference type="Proteomes" id="UP000607197"/>
    </source>
</evidence>
<feature type="transmembrane region" description="Helical" evidence="1">
    <location>
        <begin position="88"/>
        <end position="107"/>
    </location>
</feature>
<dbReference type="RefSeq" id="WP_188975379.1">
    <property type="nucleotide sequence ID" value="NZ_BMPG01000001.1"/>
</dbReference>
<keyword evidence="1" id="KW-0812">Transmembrane</keyword>
<gene>
    <name evidence="2" type="ORF">GCM10009039_04350</name>
</gene>
<evidence type="ECO:0000313" key="2">
    <source>
        <dbReference type="EMBL" id="GGL49303.1"/>
    </source>
</evidence>
<dbReference type="AlphaFoldDB" id="A0A830FF88"/>
<keyword evidence="3" id="KW-1185">Reference proteome</keyword>
<proteinExistence type="predicted"/>
<protein>
    <submittedName>
        <fullName evidence="2">Uncharacterized protein</fullName>
    </submittedName>
</protein>
<organism evidence="2 3">
    <name type="scientific">Halocalculus aciditolerans</name>
    <dbReference type="NCBI Taxonomy" id="1383812"/>
    <lineage>
        <taxon>Archaea</taxon>
        <taxon>Methanobacteriati</taxon>
        <taxon>Methanobacteriota</taxon>
        <taxon>Stenosarchaea group</taxon>
        <taxon>Halobacteria</taxon>
        <taxon>Halobacteriales</taxon>
        <taxon>Halobacteriaceae</taxon>
        <taxon>Halocalculus</taxon>
    </lineage>
</organism>
<reference evidence="2" key="2">
    <citation type="submission" date="2020-09" db="EMBL/GenBank/DDBJ databases">
        <authorList>
            <person name="Sun Q."/>
            <person name="Ohkuma M."/>
        </authorList>
    </citation>
    <scope>NUCLEOTIDE SEQUENCE</scope>
    <source>
        <strain evidence="2">JCM 19596</strain>
    </source>
</reference>
<keyword evidence="1" id="KW-1133">Transmembrane helix</keyword>